<gene>
    <name evidence="1" type="ORF">AMJ39_01840</name>
</gene>
<sequence>MEEMIKAVRRFHEKHDFAHNNGHDPFYRMMLMMEEVGEICEALTKGKENLAEEHADLLILLLGNCIAFNIDIEEAFWNKYRRVMEREARWVGGKIRVTDG</sequence>
<dbReference type="AlphaFoldDB" id="A0A0S7WVY8"/>
<accession>A0A0S7WVY8</accession>
<dbReference type="PATRIC" id="fig|1703770.3.peg.410"/>
<dbReference type="PANTHER" id="PTHR42702">
    <property type="entry name" value="NUCLEOTIDE PYROPHOSPHOHYDROLASE"/>
    <property type="match status" value="1"/>
</dbReference>
<comment type="caution">
    <text evidence="1">The sequence shown here is derived from an EMBL/GenBank/DDBJ whole genome shotgun (WGS) entry which is preliminary data.</text>
</comment>
<evidence type="ECO:0000313" key="1">
    <source>
        <dbReference type="EMBL" id="KPJ54163.1"/>
    </source>
</evidence>
<dbReference type="Proteomes" id="UP000052008">
    <property type="component" value="Unassembled WGS sequence"/>
</dbReference>
<evidence type="ECO:0008006" key="3">
    <source>
        <dbReference type="Google" id="ProtNLM"/>
    </source>
</evidence>
<reference evidence="1 2" key="1">
    <citation type="journal article" date="2015" name="Microbiome">
        <title>Genomic resolution of linkages in carbon, nitrogen, and sulfur cycling among widespread estuary sediment bacteria.</title>
        <authorList>
            <person name="Baker B.J."/>
            <person name="Lazar C.S."/>
            <person name="Teske A.P."/>
            <person name="Dick G.J."/>
        </authorList>
    </citation>
    <scope>NUCLEOTIDE SEQUENCE [LARGE SCALE GENOMIC DNA]</scope>
    <source>
        <strain evidence="1">DG_24</strain>
    </source>
</reference>
<dbReference type="InterPro" id="IPR021130">
    <property type="entry name" value="PRib-ATP_PPHydrolase-like"/>
</dbReference>
<organism evidence="1 2">
    <name type="scientific">candidate division TA06 bacterium DG_24</name>
    <dbReference type="NCBI Taxonomy" id="1703770"/>
    <lineage>
        <taxon>Bacteria</taxon>
        <taxon>Bacteria division TA06</taxon>
    </lineage>
</organism>
<dbReference type="STRING" id="1703770.AMJ39_01840"/>
<dbReference type="Gene3D" id="1.10.287.1080">
    <property type="entry name" value="MazG-like"/>
    <property type="match status" value="1"/>
</dbReference>
<evidence type="ECO:0000313" key="2">
    <source>
        <dbReference type="Proteomes" id="UP000052008"/>
    </source>
</evidence>
<dbReference type="Pfam" id="PF01503">
    <property type="entry name" value="PRA-PH"/>
    <property type="match status" value="1"/>
</dbReference>
<name>A0A0S7WVY8_UNCT6</name>
<protein>
    <recommendedName>
        <fullName evidence="3">Pyrophosphatase</fullName>
    </recommendedName>
</protein>
<dbReference type="PANTHER" id="PTHR42702:SF1">
    <property type="entry name" value="REGULATORY PROTEIN FOR BETA-LACTAMASE"/>
    <property type="match status" value="1"/>
</dbReference>
<dbReference type="EMBL" id="LIZS01000006">
    <property type="protein sequence ID" value="KPJ54163.1"/>
    <property type="molecule type" value="Genomic_DNA"/>
</dbReference>
<dbReference type="SUPFAM" id="SSF101386">
    <property type="entry name" value="all-alpha NTP pyrophosphatases"/>
    <property type="match status" value="1"/>
</dbReference>
<proteinExistence type="predicted"/>